<evidence type="ECO:0000313" key="10">
    <source>
        <dbReference type="Proteomes" id="UP000186894"/>
    </source>
</evidence>
<dbReference type="Proteomes" id="UP000186894">
    <property type="component" value="Unassembled WGS sequence"/>
</dbReference>
<dbReference type="AlphaFoldDB" id="A0A1Q8ZXE2"/>
<proteinExistence type="inferred from homology"/>
<keyword evidence="3" id="KW-0238">DNA-binding</keyword>
<dbReference type="InterPro" id="IPR036388">
    <property type="entry name" value="WH-like_DNA-bd_sf"/>
</dbReference>
<evidence type="ECO:0000256" key="3">
    <source>
        <dbReference type="ARBA" id="ARBA00023125"/>
    </source>
</evidence>
<evidence type="ECO:0000256" key="6">
    <source>
        <dbReference type="ARBA" id="ARBA00067332"/>
    </source>
</evidence>
<dbReference type="InterPro" id="IPR036390">
    <property type="entry name" value="WH_DNA-bd_sf"/>
</dbReference>
<accession>A0A1Q8ZXE2</accession>
<dbReference type="InterPro" id="IPR050176">
    <property type="entry name" value="LTTR"/>
</dbReference>
<evidence type="ECO:0000256" key="4">
    <source>
        <dbReference type="ARBA" id="ARBA00023163"/>
    </source>
</evidence>
<name>A0A1Q8ZXE2_9HYPH</name>
<dbReference type="Gene3D" id="3.40.190.10">
    <property type="entry name" value="Periplasmic binding protein-like II"/>
    <property type="match status" value="2"/>
</dbReference>
<gene>
    <name evidence="9" type="ORF">BJF95_15635</name>
</gene>
<organism evidence="9 10">
    <name type="scientific">Rhizobium oryziradicis</name>
    <dbReference type="NCBI Taxonomy" id="1867956"/>
    <lineage>
        <taxon>Bacteria</taxon>
        <taxon>Pseudomonadati</taxon>
        <taxon>Pseudomonadota</taxon>
        <taxon>Alphaproteobacteria</taxon>
        <taxon>Hyphomicrobiales</taxon>
        <taxon>Rhizobiaceae</taxon>
        <taxon>Rhizobium/Agrobacterium group</taxon>
        <taxon>Rhizobium</taxon>
    </lineage>
</organism>
<dbReference type="PRINTS" id="PR00039">
    <property type="entry name" value="HTHLYSR"/>
</dbReference>
<dbReference type="Pfam" id="PF00126">
    <property type="entry name" value="HTH_1"/>
    <property type="match status" value="1"/>
</dbReference>
<dbReference type="SUPFAM" id="SSF53850">
    <property type="entry name" value="Periplasmic binding protein-like II"/>
    <property type="match status" value="1"/>
</dbReference>
<sequence>MIDLVHLRSFIAIAQVGSFTLASQKLGLRQSTVSQHLQRLEATFGHRLLDRDTHGVQLTANGEALLPYAKQMLLLERQTSALFADEQPRGTLRLGISEDLVSGQLPALLQDFIADYPTVELNLTVSLSRDLTDMQDKGELDLVFAKRRLGDRRGEPILREPLVWLAADPEAVMARPILPLIVFPPPSLTRTLLMEALERAGRPWRIVCSCQSLSGLTAAARAGMGVLVQPRSLAPSGLREFPPSVLPAMEDVEFILVASASADRNTVAAFTRLIRDRVGVGLSRPMEALRHV</sequence>
<dbReference type="PANTHER" id="PTHR30579">
    <property type="entry name" value="TRANSCRIPTIONAL REGULATOR"/>
    <property type="match status" value="1"/>
</dbReference>
<dbReference type="Pfam" id="PF03466">
    <property type="entry name" value="LysR_substrate"/>
    <property type="match status" value="1"/>
</dbReference>
<reference evidence="9 10" key="1">
    <citation type="submission" date="2016-09" db="EMBL/GenBank/DDBJ databases">
        <title>Rhizobium oryziradicis sp. nov., isolated from the root of rice.</title>
        <authorList>
            <person name="Zhao J."/>
            <person name="Zhang X."/>
        </authorList>
    </citation>
    <scope>NUCLEOTIDE SEQUENCE [LARGE SCALE GENOMIC DNA]</scope>
    <source>
        <strain evidence="9 10">N19</strain>
    </source>
</reference>
<dbReference type="InterPro" id="IPR005119">
    <property type="entry name" value="LysR_subst-bd"/>
</dbReference>
<evidence type="ECO:0000256" key="1">
    <source>
        <dbReference type="ARBA" id="ARBA00009437"/>
    </source>
</evidence>
<feature type="domain" description="HTH lysR-type" evidence="8">
    <location>
        <begin position="2"/>
        <end position="59"/>
    </location>
</feature>
<evidence type="ECO:0000256" key="5">
    <source>
        <dbReference type="ARBA" id="ARBA00054626"/>
    </source>
</evidence>
<dbReference type="FunFam" id="1.10.10.10:FF:000001">
    <property type="entry name" value="LysR family transcriptional regulator"/>
    <property type="match status" value="1"/>
</dbReference>
<dbReference type="InterPro" id="IPR000847">
    <property type="entry name" value="LysR_HTH_N"/>
</dbReference>
<evidence type="ECO:0000256" key="2">
    <source>
        <dbReference type="ARBA" id="ARBA00023015"/>
    </source>
</evidence>
<keyword evidence="2" id="KW-0805">Transcription regulation</keyword>
<dbReference type="OrthoDB" id="9789529at2"/>
<dbReference type="EMBL" id="MKIM01000019">
    <property type="protein sequence ID" value="OLP46746.1"/>
    <property type="molecule type" value="Genomic_DNA"/>
</dbReference>
<evidence type="ECO:0000313" key="9">
    <source>
        <dbReference type="EMBL" id="OLP46746.1"/>
    </source>
</evidence>
<evidence type="ECO:0000256" key="7">
    <source>
        <dbReference type="ARBA" id="ARBA00083243"/>
    </source>
</evidence>
<evidence type="ECO:0000259" key="8">
    <source>
        <dbReference type="PROSITE" id="PS50931"/>
    </source>
</evidence>
<protein>
    <recommendedName>
        <fullName evidence="6">HTH-type transcriptional regulator TtuA</fullName>
    </recommendedName>
    <alternativeName>
        <fullName evidence="7">Tartrate utilization transcriptional regulator</fullName>
    </alternativeName>
</protein>
<keyword evidence="10" id="KW-1185">Reference proteome</keyword>
<dbReference type="STRING" id="1867956.BJF95_15635"/>
<comment type="caution">
    <text evidence="9">The sequence shown here is derived from an EMBL/GenBank/DDBJ whole genome shotgun (WGS) entry which is preliminary data.</text>
</comment>
<dbReference type="PROSITE" id="PS50931">
    <property type="entry name" value="HTH_LYSR"/>
    <property type="match status" value="1"/>
</dbReference>
<dbReference type="RefSeq" id="WP_075637702.1">
    <property type="nucleotide sequence ID" value="NZ_MKIM01000019.1"/>
</dbReference>
<comment type="function">
    <text evidence="5">Transcriptional regulator of the ttuABCDE tartrate utilization operon.</text>
</comment>
<dbReference type="GO" id="GO:0003700">
    <property type="term" value="F:DNA-binding transcription factor activity"/>
    <property type="evidence" value="ECO:0007669"/>
    <property type="project" value="InterPro"/>
</dbReference>
<dbReference type="GO" id="GO:0003677">
    <property type="term" value="F:DNA binding"/>
    <property type="evidence" value="ECO:0007669"/>
    <property type="project" value="UniProtKB-KW"/>
</dbReference>
<dbReference type="Gene3D" id="1.10.10.10">
    <property type="entry name" value="Winged helix-like DNA-binding domain superfamily/Winged helix DNA-binding domain"/>
    <property type="match status" value="1"/>
</dbReference>
<dbReference type="PANTHER" id="PTHR30579:SF7">
    <property type="entry name" value="HTH-TYPE TRANSCRIPTIONAL REGULATOR LRHA-RELATED"/>
    <property type="match status" value="1"/>
</dbReference>
<keyword evidence="4" id="KW-0804">Transcription</keyword>
<dbReference type="SUPFAM" id="SSF46785">
    <property type="entry name" value="Winged helix' DNA-binding domain"/>
    <property type="match status" value="1"/>
</dbReference>
<comment type="similarity">
    <text evidence="1">Belongs to the LysR transcriptional regulatory family.</text>
</comment>